<dbReference type="SUPFAM" id="SSF47413">
    <property type="entry name" value="lambda repressor-like DNA-binding domains"/>
    <property type="match status" value="1"/>
</dbReference>
<evidence type="ECO:0000256" key="2">
    <source>
        <dbReference type="ARBA" id="ARBA00023125"/>
    </source>
</evidence>
<name>A0A4R4ZC00_9ACTN</name>
<dbReference type="InterPro" id="IPR010982">
    <property type="entry name" value="Lambda_DNA-bd_dom_sf"/>
</dbReference>
<comment type="caution">
    <text evidence="6">The sequence shown here is derived from an EMBL/GenBank/DDBJ whole genome shotgun (WGS) entry which is preliminary data.</text>
</comment>
<gene>
    <name evidence="6" type="ORF">E1286_06740</name>
</gene>
<dbReference type="InterPro" id="IPR000843">
    <property type="entry name" value="HTH_LacI"/>
</dbReference>
<accession>A0A4R4ZC00</accession>
<dbReference type="AlphaFoldDB" id="A0A4R4ZC00"/>
<dbReference type="CDD" id="cd01392">
    <property type="entry name" value="HTH_LacI"/>
    <property type="match status" value="1"/>
</dbReference>
<keyword evidence="1" id="KW-0805">Transcription regulation</keyword>
<dbReference type="Proteomes" id="UP000295302">
    <property type="component" value="Unassembled WGS sequence"/>
</dbReference>
<dbReference type="SMART" id="SM00354">
    <property type="entry name" value="HTH_LACI"/>
    <property type="match status" value="1"/>
</dbReference>
<evidence type="ECO:0000313" key="6">
    <source>
        <dbReference type="EMBL" id="TDD53822.1"/>
    </source>
</evidence>
<dbReference type="Gene3D" id="1.10.260.40">
    <property type="entry name" value="lambda repressor-like DNA-binding domains"/>
    <property type="match status" value="1"/>
</dbReference>
<dbReference type="Pfam" id="PF00356">
    <property type="entry name" value="LacI"/>
    <property type="match status" value="1"/>
</dbReference>
<keyword evidence="7" id="KW-1185">Reference proteome</keyword>
<organism evidence="6 7">
    <name type="scientific">Nonomuraea terrae</name>
    <dbReference type="NCBI Taxonomy" id="2530383"/>
    <lineage>
        <taxon>Bacteria</taxon>
        <taxon>Bacillati</taxon>
        <taxon>Actinomycetota</taxon>
        <taxon>Actinomycetes</taxon>
        <taxon>Streptosporangiales</taxon>
        <taxon>Streptosporangiaceae</taxon>
        <taxon>Nonomuraea</taxon>
    </lineage>
</organism>
<proteinExistence type="predicted"/>
<keyword evidence="2" id="KW-0238">DNA-binding</keyword>
<dbReference type="Pfam" id="PF13377">
    <property type="entry name" value="Peripla_BP_3"/>
    <property type="match status" value="1"/>
</dbReference>
<dbReference type="OrthoDB" id="189006at2"/>
<dbReference type="GO" id="GO:0003700">
    <property type="term" value="F:DNA-binding transcription factor activity"/>
    <property type="evidence" value="ECO:0007669"/>
    <property type="project" value="TreeGrafter"/>
</dbReference>
<reference evidence="6 7" key="1">
    <citation type="submission" date="2019-03" db="EMBL/GenBank/DDBJ databases">
        <title>Draft genome sequences of novel Actinobacteria.</title>
        <authorList>
            <person name="Sahin N."/>
            <person name="Ay H."/>
            <person name="Saygin H."/>
        </authorList>
    </citation>
    <scope>NUCLEOTIDE SEQUENCE [LARGE SCALE GENOMIC DNA]</scope>
    <source>
        <strain evidence="6 7">CH32</strain>
    </source>
</reference>
<dbReference type="PROSITE" id="PS50932">
    <property type="entry name" value="HTH_LACI_2"/>
    <property type="match status" value="1"/>
</dbReference>
<dbReference type="EMBL" id="SMKQ01000011">
    <property type="protein sequence ID" value="TDD53822.1"/>
    <property type="molecule type" value="Genomic_DNA"/>
</dbReference>
<dbReference type="InterPro" id="IPR046335">
    <property type="entry name" value="LacI/GalR-like_sensor"/>
</dbReference>
<sequence length="426" mass="44788">MPSIRAVMSPIRARSRSRRAVLSARGAGSWAGSGRRTAASGFGRALARTSAFGPGVSGYPEASRSRDDHRRGRTGMQGGRPGVRRVRMIDVANSLGLSRATVSLVMRNSPLVSEATRNAVLAEAERLGYIYNQAAANLRTQRNDLVGLVMPDVMNPFVAEVSLGVQEVLGEVGFFVMIANTVDRVGLQRQILGSLVGHRAAGVVTIPALTATADDFAGLRQSGLPTVLLLRRIDGVDLPFVGTDEAAIGRLGAEHLTAVHGCRRVAYFGGDPLASPRVGRMESFRRAVTEAGAGWDAAWSQPLDATADAAYRRAAELLEAGPPPDGVLCHSDNVAYGLAKALRLGTPEAAPCAVLGIDDLHQSAMWNPSISSIATDPVELGRVCGRVLLAEMGMPAEGSRVPPAPEMHARASCGCHRATRPAGRAG</sequence>
<dbReference type="Gene3D" id="3.40.50.2300">
    <property type="match status" value="2"/>
</dbReference>
<feature type="region of interest" description="Disordered" evidence="4">
    <location>
        <begin position="399"/>
        <end position="426"/>
    </location>
</feature>
<protein>
    <submittedName>
        <fullName evidence="6">LacI family transcriptional regulator</fullName>
    </submittedName>
</protein>
<evidence type="ECO:0000256" key="4">
    <source>
        <dbReference type="SAM" id="MobiDB-lite"/>
    </source>
</evidence>
<evidence type="ECO:0000256" key="3">
    <source>
        <dbReference type="ARBA" id="ARBA00023163"/>
    </source>
</evidence>
<feature type="region of interest" description="Disordered" evidence="4">
    <location>
        <begin position="53"/>
        <end position="81"/>
    </location>
</feature>
<dbReference type="PANTHER" id="PTHR30146:SF109">
    <property type="entry name" value="HTH-TYPE TRANSCRIPTIONAL REGULATOR GALS"/>
    <property type="match status" value="1"/>
</dbReference>
<evidence type="ECO:0000259" key="5">
    <source>
        <dbReference type="PROSITE" id="PS50932"/>
    </source>
</evidence>
<dbReference type="InterPro" id="IPR028082">
    <property type="entry name" value="Peripla_BP_I"/>
</dbReference>
<evidence type="ECO:0000313" key="7">
    <source>
        <dbReference type="Proteomes" id="UP000295302"/>
    </source>
</evidence>
<dbReference type="SUPFAM" id="SSF53822">
    <property type="entry name" value="Periplasmic binding protein-like I"/>
    <property type="match status" value="1"/>
</dbReference>
<evidence type="ECO:0000256" key="1">
    <source>
        <dbReference type="ARBA" id="ARBA00023015"/>
    </source>
</evidence>
<feature type="domain" description="HTH lacI-type" evidence="5">
    <location>
        <begin position="86"/>
        <end position="140"/>
    </location>
</feature>
<keyword evidence="3" id="KW-0804">Transcription</keyword>
<dbReference type="PANTHER" id="PTHR30146">
    <property type="entry name" value="LACI-RELATED TRANSCRIPTIONAL REPRESSOR"/>
    <property type="match status" value="1"/>
</dbReference>
<dbReference type="GO" id="GO:0000976">
    <property type="term" value="F:transcription cis-regulatory region binding"/>
    <property type="evidence" value="ECO:0007669"/>
    <property type="project" value="TreeGrafter"/>
</dbReference>